<evidence type="ECO:0000256" key="4">
    <source>
        <dbReference type="ARBA" id="ARBA00022692"/>
    </source>
</evidence>
<dbReference type="Pfam" id="PF14905">
    <property type="entry name" value="OMP_b-brl_3"/>
    <property type="match status" value="1"/>
</dbReference>
<reference evidence="11 12" key="1">
    <citation type="submission" date="2020-12" db="EMBL/GenBank/DDBJ databases">
        <title>Geomonas sp. Red259, isolated from paddy soil.</title>
        <authorList>
            <person name="Xu Z."/>
            <person name="Zhang Z."/>
            <person name="Masuda Y."/>
            <person name="Itoh H."/>
            <person name="Senoo K."/>
        </authorList>
    </citation>
    <scope>NUCLEOTIDE SEQUENCE [LARGE SCALE GENOMIC DNA]</scope>
    <source>
        <strain evidence="11 12">Red259</strain>
    </source>
</reference>
<name>A0ABS0YXT2_9BACT</name>
<keyword evidence="2 8" id="KW-0813">Transport</keyword>
<keyword evidence="4 8" id="KW-0812">Transmembrane</keyword>
<dbReference type="Gene3D" id="2.40.170.20">
    <property type="entry name" value="TonB-dependent receptor, beta-barrel domain"/>
    <property type="match status" value="1"/>
</dbReference>
<keyword evidence="7 8" id="KW-0998">Cell outer membrane</keyword>
<evidence type="ECO:0000256" key="8">
    <source>
        <dbReference type="PROSITE-ProRule" id="PRU01360"/>
    </source>
</evidence>
<sequence>MNMKAGLWALALCCTLAPEARGGEAGQASDSYALGEVVVSGNCTDGGPGAEASQTLYTVDADQIKASGARTLDQALRLLPGVNVRTGAEGVPRIDIRGFRTRHVLLLLDGVPMNSALDMQFDPTTIPTENIAEIKLTSGASSVLYGQGGLGGVINIITRKGTPGVHGTISGEFGDHAPYLAKGTLSAATDRFSYFLSGSGTKVDAFPLAGDFAATANQGSGYRANSDRERRNFLGTIGFTPTADVALGLTMSYSEGSYGKPAGTIVNPIDTFASPPKYARVDGFSGLYLQLAGECALSEHFTLRGWGYLNRSDQDLNQYDDARLDSFQADGSFRERVHTSIYGATLQPRYDFGKGGTLTFSFGAERDGWENAGVQAVNLVSGGTPSYSDLAKDRSLSLYSAGVEYELSPVPGLGLVAGYGWYWQHRSELAQDDYSFLLGANYDFATDTRLKASFKRNVRFPSLGDLYDISKGNELLATETSRSVEAGIEQKLPREARVALTGFYTEAKNLIQNDQTTGHNMNLSEVRFAGAELQGEARPMASLLLRAGYTYLHSEDRSRPGREEVQYNPRDKVTLEARYDARCGGSAYLAVNHVANQYFYTKDNVPVVQKAKLNDYTVVNLRLSQKVLQDRVTLYVGANNLFDQNYETSYGFPQPGRYIYGGFEYRL</sequence>
<dbReference type="CDD" id="cd01347">
    <property type="entry name" value="ligand_gated_channel"/>
    <property type="match status" value="1"/>
</dbReference>
<comment type="subcellular location">
    <subcellularLocation>
        <location evidence="1 8">Cell outer membrane</location>
        <topology evidence="1 8">Multi-pass membrane protein</topology>
    </subcellularLocation>
</comment>
<evidence type="ECO:0000256" key="6">
    <source>
        <dbReference type="ARBA" id="ARBA00023136"/>
    </source>
</evidence>
<comment type="similarity">
    <text evidence="8">Belongs to the TonB-dependent receptor family.</text>
</comment>
<proteinExistence type="inferred from homology"/>
<dbReference type="InterPro" id="IPR036942">
    <property type="entry name" value="Beta-barrel_TonB_sf"/>
</dbReference>
<evidence type="ECO:0000259" key="10">
    <source>
        <dbReference type="Pfam" id="PF14905"/>
    </source>
</evidence>
<gene>
    <name evidence="11" type="ORF">JFN90_21865</name>
</gene>
<keyword evidence="6 8" id="KW-0472">Membrane</keyword>
<dbReference type="InterPro" id="IPR039426">
    <property type="entry name" value="TonB-dep_rcpt-like"/>
</dbReference>
<dbReference type="PANTHER" id="PTHR30069">
    <property type="entry name" value="TONB-DEPENDENT OUTER MEMBRANE RECEPTOR"/>
    <property type="match status" value="1"/>
</dbReference>
<evidence type="ECO:0000256" key="1">
    <source>
        <dbReference type="ARBA" id="ARBA00004571"/>
    </source>
</evidence>
<dbReference type="SUPFAM" id="SSF56935">
    <property type="entry name" value="Porins"/>
    <property type="match status" value="1"/>
</dbReference>
<feature type="domain" description="Outer membrane protein beta-barrel" evidence="10">
    <location>
        <begin position="460"/>
        <end position="650"/>
    </location>
</feature>
<dbReference type="Gene3D" id="2.170.130.10">
    <property type="entry name" value="TonB-dependent receptor, plug domain"/>
    <property type="match status" value="1"/>
</dbReference>
<keyword evidence="11" id="KW-0675">Receptor</keyword>
<keyword evidence="12" id="KW-1185">Reference proteome</keyword>
<comment type="caution">
    <text evidence="11">The sequence shown here is derived from an EMBL/GenBank/DDBJ whole genome shotgun (WGS) entry which is preliminary data.</text>
</comment>
<dbReference type="InterPro" id="IPR037066">
    <property type="entry name" value="Plug_dom_sf"/>
</dbReference>
<dbReference type="Pfam" id="PF07715">
    <property type="entry name" value="Plug"/>
    <property type="match status" value="1"/>
</dbReference>
<dbReference type="InterPro" id="IPR041700">
    <property type="entry name" value="OMP_b-brl_3"/>
</dbReference>
<evidence type="ECO:0000313" key="11">
    <source>
        <dbReference type="EMBL" id="MBJ6802786.1"/>
    </source>
</evidence>
<evidence type="ECO:0000256" key="2">
    <source>
        <dbReference type="ARBA" id="ARBA00022448"/>
    </source>
</evidence>
<evidence type="ECO:0000313" key="12">
    <source>
        <dbReference type="Proteomes" id="UP000641025"/>
    </source>
</evidence>
<dbReference type="PANTHER" id="PTHR30069:SF29">
    <property type="entry name" value="HEMOGLOBIN AND HEMOGLOBIN-HAPTOGLOBIN-BINDING PROTEIN 1-RELATED"/>
    <property type="match status" value="1"/>
</dbReference>
<dbReference type="EMBL" id="JAEMHK010000027">
    <property type="protein sequence ID" value="MBJ6802786.1"/>
    <property type="molecule type" value="Genomic_DNA"/>
</dbReference>
<dbReference type="PROSITE" id="PS52016">
    <property type="entry name" value="TONB_DEPENDENT_REC_3"/>
    <property type="match status" value="1"/>
</dbReference>
<evidence type="ECO:0000259" key="9">
    <source>
        <dbReference type="Pfam" id="PF07715"/>
    </source>
</evidence>
<organism evidence="11 12">
    <name type="scientific">Geomonas propionica</name>
    <dbReference type="NCBI Taxonomy" id="2798582"/>
    <lineage>
        <taxon>Bacteria</taxon>
        <taxon>Pseudomonadati</taxon>
        <taxon>Thermodesulfobacteriota</taxon>
        <taxon>Desulfuromonadia</taxon>
        <taxon>Geobacterales</taxon>
        <taxon>Geobacteraceae</taxon>
        <taxon>Geomonas</taxon>
    </lineage>
</organism>
<feature type="domain" description="TonB-dependent receptor plug" evidence="9">
    <location>
        <begin position="51"/>
        <end position="153"/>
    </location>
</feature>
<evidence type="ECO:0000256" key="7">
    <source>
        <dbReference type="ARBA" id="ARBA00023237"/>
    </source>
</evidence>
<keyword evidence="3 8" id="KW-1134">Transmembrane beta strand</keyword>
<dbReference type="RefSeq" id="WP_199397256.1">
    <property type="nucleotide sequence ID" value="NZ_JAEMHK010000027.1"/>
</dbReference>
<evidence type="ECO:0000256" key="5">
    <source>
        <dbReference type="ARBA" id="ARBA00022729"/>
    </source>
</evidence>
<dbReference type="Proteomes" id="UP000641025">
    <property type="component" value="Unassembled WGS sequence"/>
</dbReference>
<dbReference type="InterPro" id="IPR012910">
    <property type="entry name" value="Plug_dom"/>
</dbReference>
<keyword evidence="5" id="KW-0732">Signal</keyword>
<protein>
    <submittedName>
        <fullName evidence="11">TonB-dependent receptor</fullName>
    </submittedName>
</protein>
<evidence type="ECO:0000256" key="3">
    <source>
        <dbReference type="ARBA" id="ARBA00022452"/>
    </source>
</evidence>
<accession>A0ABS0YXT2</accession>